<dbReference type="EMBL" id="BLKX01000001">
    <property type="protein sequence ID" value="GFG82003.1"/>
    <property type="molecule type" value="Genomic_DNA"/>
</dbReference>
<evidence type="ECO:0000256" key="1">
    <source>
        <dbReference type="ARBA" id="ARBA00048819"/>
    </source>
</evidence>
<dbReference type="Gene3D" id="3.30.590.20">
    <property type="match status" value="1"/>
</dbReference>
<dbReference type="PANTHER" id="PTHR36510:SF3">
    <property type="entry name" value="CONSERVED PROTEIN"/>
    <property type="match status" value="1"/>
</dbReference>
<dbReference type="PANTHER" id="PTHR36510">
    <property type="entry name" value="GLUTAMATE--CYSTEINE LIGASE 2-RELATED"/>
    <property type="match status" value="1"/>
</dbReference>
<reference evidence="2 3" key="1">
    <citation type="journal article" date="2019" name="Emerg. Microbes Infect.">
        <title>Comprehensive subspecies identification of 175 nontuberculous mycobacteria species based on 7547 genomic profiles.</title>
        <authorList>
            <person name="Matsumoto Y."/>
            <person name="Kinjo T."/>
            <person name="Motooka D."/>
            <person name="Nabeya D."/>
            <person name="Jung N."/>
            <person name="Uechi K."/>
            <person name="Horii T."/>
            <person name="Iida T."/>
            <person name="Fujita J."/>
            <person name="Nakamura S."/>
        </authorList>
    </citation>
    <scope>NUCLEOTIDE SEQUENCE [LARGE SCALE GENOMIC DNA]</scope>
    <source>
        <strain evidence="2 3">JCM 18565</strain>
    </source>
</reference>
<dbReference type="PIRSF" id="PIRSF012666">
    <property type="entry name" value="UCP012666"/>
    <property type="match status" value="1"/>
</dbReference>
<dbReference type="Proteomes" id="UP000465240">
    <property type="component" value="Unassembled WGS sequence"/>
</dbReference>
<protein>
    <recommendedName>
        <fullName evidence="4">Glutamate--cysteine ligase</fullName>
    </recommendedName>
</protein>
<accession>A0ABQ1CBX1</accession>
<evidence type="ECO:0000313" key="2">
    <source>
        <dbReference type="EMBL" id="GFG82003.1"/>
    </source>
</evidence>
<name>A0ABQ1CBX1_9MYCO</name>
<evidence type="ECO:0008006" key="4">
    <source>
        <dbReference type="Google" id="ProtNLM"/>
    </source>
</evidence>
<dbReference type="InterPro" id="IPR014746">
    <property type="entry name" value="Gln_synth/guanido_kin_cat_dom"/>
</dbReference>
<dbReference type="SUPFAM" id="SSF55931">
    <property type="entry name" value="Glutamine synthetase/guanido kinase"/>
    <property type="match status" value="1"/>
</dbReference>
<evidence type="ECO:0000313" key="3">
    <source>
        <dbReference type="Proteomes" id="UP000465240"/>
    </source>
</evidence>
<dbReference type="InterPro" id="IPR006336">
    <property type="entry name" value="GCS2"/>
</dbReference>
<proteinExistence type="predicted"/>
<sequence length="513" mass="57435">MIAQWRAGLRAARETCSIGQVGEEVKRTTYDRAHRREYRRKVRVCLDVFETMLARTSFDSEHPLTGMEIECNLVDAEYQPAMSNRYVLDAIGDPAYQTELGAYNIEFNVPPRPLPGHTTLDLEKDVRASLNDAELKANASGSHIVMIGILPTLMPKHLSEGWMSESNRYAALNESILEGRGEDIPINIAGPEPLSWQAASIAPESACTSMQLHLQVAPDDFAANWNAAQALAGPQLALAANSPYFFGHHLWAETRIELFAQSTDTRPEELKTQGVRPRVWFGERWITSAVDLFKENIRYFPSLLPELSDEDPVAELTAGRTPRLAELRLHNGTVYRWNRPVYDVSNGRPQLRLENRVLPAGPSVVDMLANSAFYYGMLRTMSEAEEPVWSQMSFPVAHRNFLDAAQQGIDARLHWPGVGEVGAGKLVLDTLLPMAHEGLRRWGVDVEVRDRFLGVIEGRARTGRNGASWQVATVGALEEAGMTRPRALAEMLRRYCEHMHANEPVHTWPVRPG</sequence>
<keyword evidence="3" id="KW-1185">Reference proteome</keyword>
<dbReference type="InterPro" id="IPR050141">
    <property type="entry name" value="GCL_type2/YbdK_subfam"/>
</dbReference>
<comment type="catalytic activity">
    <reaction evidence="1">
        <text>L-cysteine + L-glutamate + ATP = gamma-L-glutamyl-L-cysteine + ADP + phosphate + H(+)</text>
        <dbReference type="Rhea" id="RHEA:13285"/>
        <dbReference type="ChEBI" id="CHEBI:15378"/>
        <dbReference type="ChEBI" id="CHEBI:29985"/>
        <dbReference type="ChEBI" id="CHEBI:30616"/>
        <dbReference type="ChEBI" id="CHEBI:35235"/>
        <dbReference type="ChEBI" id="CHEBI:43474"/>
        <dbReference type="ChEBI" id="CHEBI:58173"/>
        <dbReference type="ChEBI" id="CHEBI:456216"/>
        <dbReference type="EC" id="6.3.2.2"/>
    </reaction>
</comment>
<dbReference type="InterPro" id="IPR016602">
    <property type="entry name" value="UCP012666"/>
</dbReference>
<dbReference type="Pfam" id="PF04107">
    <property type="entry name" value="GCS2"/>
    <property type="match status" value="1"/>
</dbReference>
<comment type="caution">
    <text evidence="2">The sequence shown here is derived from an EMBL/GenBank/DDBJ whole genome shotgun (WGS) entry which is preliminary data.</text>
</comment>
<gene>
    <name evidence="2" type="ORF">MPRG_52790</name>
</gene>
<organism evidence="2 3">
    <name type="scientific">Mycobacterium paragordonae</name>
    <dbReference type="NCBI Taxonomy" id="1389713"/>
    <lineage>
        <taxon>Bacteria</taxon>
        <taxon>Bacillati</taxon>
        <taxon>Actinomycetota</taxon>
        <taxon>Actinomycetes</taxon>
        <taxon>Mycobacteriales</taxon>
        <taxon>Mycobacteriaceae</taxon>
        <taxon>Mycobacterium</taxon>
    </lineage>
</organism>